<evidence type="ECO:0000313" key="2">
    <source>
        <dbReference type="EMBL" id="PZD97457.1"/>
    </source>
</evidence>
<reference evidence="2 3" key="1">
    <citation type="submission" date="2018-06" db="EMBL/GenBank/DDBJ databases">
        <title>Paenibacillus imtechensis sp. nov.</title>
        <authorList>
            <person name="Pinnaka A.K."/>
            <person name="Singh H."/>
            <person name="Kaur M."/>
        </authorList>
    </citation>
    <scope>NUCLEOTIDE SEQUENCE [LARGE SCALE GENOMIC DNA]</scope>
    <source>
        <strain evidence="2 3">SMB1</strain>
    </source>
</reference>
<dbReference type="Pfam" id="PF05504">
    <property type="entry name" value="Spore_GerAC"/>
    <property type="match status" value="1"/>
</dbReference>
<dbReference type="EMBL" id="QKRB01000025">
    <property type="protein sequence ID" value="PZD97457.1"/>
    <property type="molecule type" value="Genomic_DNA"/>
</dbReference>
<organism evidence="2 3">
    <name type="scientific">Paenibacillus sambharensis</name>
    <dbReference type="NCBI Taxonomy" id="1803190"/>
    <lineage>
        <taxon>Bacteria</taxon>
        <taxon>Bacillati</taxon>
        <taxon>Bacillota</taxon>
        <taxon>Bacilli</taxon>
        <taxon>Bacillales</taxon>
        <taxon>Paenibacillaceae</taxon>
        <taxon>Paenibacillus</taxon>
    </lineage>
</organism>
<dbReference type="InterPro" id="IPR038501">
    <property type="entry name" value="Spore_GerAC_C_sf"/>
</dbReference>
<evidence type="ECO:0000259" key="1">
    <source>
        <dbReference type="Pfam" id="PF05504"/>
    </source>
</evidence>
<evidence type="ECO:0000313" key="3">
    <source>
        <dbReference type="Proteomes" id="UP000249522"/>
    </source>
</evidence>
<sequence>MHFHKKKRIEQLIETSQRKYKSDFLKFGERLHNEYPLEWRKLADRWEELYPHVEISVFSSGRVTSPELKIDGQGGTR</sequence>
<protein>
    <recommendedName>
        <fullName evidence="1">Spore germination GerAC-like C-terminal domain-containing protein</fullName>
    </recommendedName>
</protein>
<proteinExistence type="predicted"/>
<comment type="caution">
    <text evidence="2">The sequence shown here is derived from an EMBL/GenBank/DDBJ whole genome shotgun (WGS) entry which is preliminary data.</text>
</comment>
<name>A0A2W1M1C2_9BACL</name>
<dbReference type="Proteomes" id="UP000249522">
    <property type="component" value="Unassembled WGS sequence"/>
</dbReference>
<feature type="domain" description="Spore germination GerAC-like C-terminal" evidence="1">
    <location>
        <begin position="6"/>
        <end position="57"/>
    </location>
</feature>
<dbReference type="Gene3D" id="3.30.300.210">
    <property type="entry name" value="Nutrient germinant receptor protein C, domain 3"/>
    <property type="match status" value="1"/>
</dbReference>
<dbReference type="AlphaFoldDB" id="A0A2W1M1C2"/>
<gene>
    <name evidence="2" type="ORF">DNH61_02350</name>
</gene>
<dbReference type="OrthoDB" id="9816067at2"/>
<dbReference type="InterPro" id="IPR046953">
    <property type="entry name" value="Spore_GerAC-like_C"/>
</dbReference>
<accession>A0A2W1M1C2</accession>
<keyword evidence="3" id="KW-1185">Reference proteome</keyword>